<evidence type="ECO:0000313" key="1">
    <source>
        <dbReference type="Proteomes" id="UP000887577"/>
    </source>
</evidence>
<dbReference type="Proteomes" id="UP000887577">
    <property type="component" value="Unplaced"/>
</dbReference>
<reference evidence="2" key="1">
    <citation type="submission" date="2022-11" db="UniProtKB">
        <authorList>
            <consortium name="WormBaseParasite"/>
        </authorList>
    </citation>
    <scope>IDENTIFICATION</scope>
</reference>
<name>A0A914XUB3_9BILA</name>
<dbReference type="AlphaFoldDB" id="A0A914XUB3"/>
<evidence type="ECO:0000313" key="2">
    <source>
        <dbReference type="WBParaSite" id="PSU_v2.g11543.t1"/>
    </source>
</evidence>
<organism evidence="1 2">
    <name type="scientific">Panagrolaimus superbus</name>
    <dbReference type="NCBI Taxonomy" id="310955"/>
    <lineage>
        <taxon>Eukaryota</taxon>
        <taxon>Metazoa</taxon>
        <taxon>Ecdysozoa</taxon>
        <taxon>Nematoda</taxon>
        <taxon>Chromadorea</taxon>
        <taxon>Rhabditida</taxon>
        <taxon>Tylenchina</taxon>
        <taxon>Panagrolaimomorpha</taxon>
        <taxon>Panagrolaimoidea</taxon>
        <taxon>Panagrolaimidae</taxon>
        <taxon>Panagrolaimus</taxon>
    </lineage>
</organism>
<keyword evidence="1" id="KW-1185">Reference proteome</keyword>
<dbReference type="WBParaSite" id="PSU_v2.g11543.t1">
    <property type="protein sequence ID" value="PSU_v2.g11543.t1"/>
    <property type="gene ID" value="PSU_v2.g11543"/>
</dbReference>
<protein>
    <submittedName>
        <fullName evidence="2">C2H2-type domain-containing protein</fullName>
    </submittedName>
</protein>
<proteinExistence type="predicted"/>
<accession>A0A914XUB3</accession>
<sequence length="221" mass="24830">MIKIYCTSFTSVGNNVVVVPPKITAAALSTAIKNADPYGLYYIIEERLNRALGKSEFSADEIKRMSPLFANQMTGYLLRYRHEPQNIFMVQDETESNAETESEGLAQSQTSLKVYSGRLERLTVLEILDAYRKGRLVEGSLIHRIFTKLVHRGTNVEAASICNKCKKIFASSSSARSSHNAHIKWHEENSEGDAVVPVSFKHLLVHCIADMISQDVAFFYH</sequence>